<gene>
    <name evidence="3" type="ORF">A7978_00080</name>
</gene>
<feature type="transmembrane region" description="Helical" evidence="1">
    <location>
        <begin position="6"/>
        <end position="25"/>
    </location>
</feature>
<dbReference type="Pfam" id="PF00581">
    <property type="entry name" value="Rhodanese"/>
    <property type="match status" value="1"/>
</dbReference>
<dbReference type="InterPro" id="IPR001763">
    <property type="entry name" value="Rhodanese-like_dom"/>
</dbReference>
<reference evidence="3 4" key="1">
    <citation type="submission" date="2016-05" db="EMBL/GenBank/DDBJ databases">
        <title>Chromosome and linear plasmid sequence of a 2015 human isolate of tick-borne relapsing fever spirochete, Borrelia turicatae.</title>
        <authorList>
            <person name="Kingry L.C."/>
            <person name="Dhwani B."/>
            <person name="Replogle A."/>
            <person name="Sexton C."/>
            <person name="Rowe L."/>
            <person name="Stermole B.M."/>
            <person name="Christensen A.M."/>
            <person name="Schriefer M.E."/>
        </authorList>
    </citation>
    <scope>NUCLEOTIDE SEQUENCE [LARGE SCALE GENOMIC DNA]</scope>
    <source>
        <strain evidence="3 4">BTE5EL</strain>
    </source>
</reference>
<dbReference type="Gene3D" id="3.40.250.10">
    <property type="entry name" value="Rhodanese-like domain"/>
    <property type="match status" value="1"/>
</dbReference>
<accession>A0A172XA39</accession>
<evidence type="ECO:0000256" key="1">
    <source>
        <dbReference type="SAM" id="Phobius"/>
    </source>
</evidence>
<dbReference type="InterPro" id="IPR036873">
    <property type="entry name" value="Rhodanese-like_dom_sf"/>
</dbReference>
<keyword evidence="1" id="KW-0472">Membrane</keyword>
<organism evidence="3 4">
    <name type="scientific">Borrelia turicatae</name>
    <dbReference type="NCBI Taxonomy" id="142"/>
    <lineage>
        <taxon>Bacteria</taxon>
        <taxon>Pseudomonadati</taxon>
        <taxon>Spirochaetota</taxon>
        <taxon>Spirochaetia</taxon>
        <taxon>Spirochaetales</taxon>
        <taxon>Borreliaceae</taxon>
        <taxon>Borrelia</taxon>
    </lineage>
</organism>
<keyword evidence="1" id="KW-1133">Transmembrane helix</keyword>
<proteinExistence type="predicted"/>
<dbReference type="SUPFAM" id="SSF52821">
    <property type="entry name" value="Rhodanese/Cell cycle control phosphatase"/>
    <property type="match status" value="1"/>
</dbReference>
<keyword evidence="1" id="KW-0812">Transmembrane</keyword>
<name>A0A172XA39_BORTU</name>
<dbReference type="CDD" id="cd00158">
    <property type="entry name" value="RHOD"/>
    <property type="match status" value="1"/>
</dbReference>
<evidence type="ECO:0000313" key="4">
    <source>
        <dbReference type="Proteomes" id="UP000264231"/>
    </source>
</evidence>
<dbReference type="AlphaFoldDB" id="A0A172XA39"/>
<evidence type="ECO:0000259" key="2">
    <source>
        <dbReference type="PROSITE" id="PS50206"/>
    </source>
</evidence>
<sequence length="129" mass="14837">MIVSYIKLICLIVFLFFYIWFFIVLKMKRTNLVLLEKIKNGAKILDIRSPKEYSKSHYAKSINIPFKDLFAKKDKLGNVETQIIIYGKTFNKSIEAKKILKGLGFNNVFVAGTLKNMPKLPSSKEEVNG</sequence>
<protein>
    <submittedName>
        <fullName evidence="3">GlpE protein</fullName>
    </submittedName>
</protein>
<evidence type="ECO:0000313" key="3">
    <source>
        <dbReference type="EMBL" id="ANF33535.1"/>
    </source>
</evidence>
<dbReference type="EMBL" id="CP015629">
    <property type="protein sequence ID" value="ANF33535.1"/>
    <property type="molecule type" value="Genomic_DNA"/>
</dbReference>
<dbReference type="Proteomes" id="UP000264231">
    <property type="component" value="Chromosome"/>
</dbReference>
<feature type="domain" description="Rhodanese" evidence="2">
    <location>
        <begin position="38"/>
        <end position="121"/>
    </location>
</feature>
<dbReference type="PROSITE" id="PS50206">
    <property type="entry name" value="RHODANESE_3"/>
    <property type="match status" value="1"/>
</dbReference>
<dbReference type="SMART" id="SM00450">
    <property type="entry name" value="RHOD"/>
    <property type="match status" value="1"/>
</dbReference>
<dbReference type="RefSeq" id="WP_011771980.1">
    <property type="nucleotide sequence ID" value="NZ_CP015629.1"/>
</dbReference>